<dbReference type="Proteomes" id="UP001595767">
    <property type="component" value="Unassembled WGS sequence"/>
</dbReference>
<comment type="caution">
    <text evidence="1">The sequence shown here is derived from an EMBL/GenBank/DDBJ whole genome shotgun (WGS) entry which is preliminary data.</text>
</comment>
<name>A0ABV8L0V0_9NOCA</name>
<gene>
    <name evidence="1" type="ORF">ACFOW8_02055</name>
</gene>
<dbReference type="EMBL" id="JBHSBA010000003">
    <property type="protein sequence ID" value="MFC4123708.1"/>
    <property type="molecule type" value="Genomic_DNA"/>
</dbReference>
<evidence type="ECO:0000313" key="1">
    <source>
        <dbReference type="EMBL" id="MFC4123708.1"/>
    </source>
</evidence>
<evidence type="ECO:0000313" key="2">
    <source>
        <dbReference type="Proteomes" id="UP001595767"/>
    </source>
</evidence>
<protein>
    <submittedName>
        <fullName evidence="1">Uncharacterized protein</fullName>
    </submittedName>
</protein>
<reference evidence="2" key="1">
    <citation type="journal article" date="2019" name="Int. J. Syst. Evol. Microbiol.">
        <title>The Global Catalogue of Microorganisms (GCM) 10K type strain sequencing project: providing services to taxonomists for standard genome sequencing and annotation.</title>
        <authorList>
            <consortium name="The Broad Institute Genomics Platform"/>
            <consortium name="The Broad Institute Genome Sequencing Center for Infectious Disease"/>
            <person name="Wu L."/>
            <person name="Ma J."/>
        </authorList>
    </citation>
    <scope>NUCLEOTIDE SEQUENCE [LARGE SCALE GENOMIC DNA]</scope>
    <source>
        <strain evidence="2">CGMCC 4.7204</strain>
    </source>
</reference>
<accession>A0ABV8L0V0</accession>
<proteinExistence type="predicted"/>
<keyword evidence="2" id="KW-1185">Reference proteome</keyword>
<dbReference type="RefSeq" id="WP_378544548.1">
    <property type="nucleotide sequence ID" value="NZ_JBHSBA010000003.1"/>
</dbReference>
<sequence>MKFRISAQSNDLTVMFEPGGALLNLPLNSYIDIEWTPPVSGYEDEVGEVQHLENFVAIWQPNGWGRRVTLESGEEFDTMC</sequence>
<organism evidence="1 2">
    <name type="scientific">Nocardia rhizosphaerae</name>
    <dbReference type="NCBI Taxonomy" id="1691571"/>
    <lineage>
        <taxon>Bacteria</taxon>
        <taxon>Bacillati</taxon>
        <taxon>Actinomycetota</taxon>
        <taxon>Actinomycetes</taxon>
        <taxon>Mycobacteriales</taxon>
        <taxon>Nocardiaceae</taxon>
        <taxon>Nocardia</taxon>
    </lineage>
</organism>